<reference evidence="1 2" key="1">
    <citation type="journal article" date="2023" name="ACS Omega">
        <title>Identification of the Neoaspergillic Acid Biosynthesis Gene Cluster by Establishing an In Vitro CRISPR-Ribonucleoprotein Genetic System in Aspergillus melleus.</title>
        <authorList>
            <person name="Yuan B."/>
            <person name="Grau M.F."/>
            <person name="Murata R.M."/>
            <person name="Torok T."/>
            <person name="Venkateswaran K."/>
            <person name="Stajich J.E."/>
            <person name="Wang C.C.C."/>
        </authorList>
    </citation>
    <scope>NUCLEOTIDE SEQUENCE [LARGE SCALE GENOMIC DNA]</scope>
    <source>
        <strain evidence="1 2">IMV 1140</strain>
    </source>
</reference>
<accession>A0ACC3BFS0</accession>
<comment type="caution">
    <text evidence="1">The sequence shown here is derived from an EMBL/GenBank/DDBJ whole genome shotgun (WGS) entry which is preliminary data.</text>
</comment>
<proteinExistence type="predicted"/>
<gene>
    <name evidence="1" type="ORF">N8T08_005252</name>
</gene>
<dbReference type="EMBL" id="JAOPJF010000003">
    <property type="protein sequence ID" value="KAK1149699.1"/>
    <property type="molecule type" value="Genomic_DNA"/>
</dbReference>
<protein>
    <submittedName>
        <fullName evidence="1">Uncharacterized protein</fullName>
    </submittedName>
</protein>
<evidence type="ECO:0000313" key="2">
    <source>
        <dbReference type="Proteomes" id="UP001177260"/>
    </source>
</evidence>
<name>A0ACC3BFS0_9EURO</name>
<organism evidence="1 2">
    <name type="scientific">Aspergillus melleus</name>
    <dbReference type="NCBI Taxonomy" id="138277"/>
    <lineage>
        <taxon>Eukaryota</taxon>
        <taxon>Fungi</taxon>
        <taxon>Dikarya</taxon>
        <taxon>Ascomycota</taxon>
        <taxon>Pezizomycotina</taxon>
        <taxon>Eurotiomycetes</taxon>
        <taxon>Eurotiomycetidae</taxon>
        <taxon>Eurotiales</taxon>
        <taxon>Aspergillaceae</taxon>
        <taxon>Aspergillus</taxon>
        <taxon>Aspergillus subgen. Circumdati</taxon>
    </lineage>
</organism>
<sequence>MATIAHANEWMYTSGETAPVWVHDMPFSKYPRFESLSQDVSTDVCVVGSGIAGISTAYELITRGKRVTMIEARNVLSGESGRTSGHLSNALDDGYTAIAKKHGAEKATVAADSHTWAIDRAADIVNKLKLDCEFRYLPAIEISQYPRGDPKHDREVGMLRDEVDAATKAGVNVSFREGLAVHGWDGEIDQRDGALFIGQATFHPTKYMVGMLEWLKKHPNFQCFTHTRMATIDEKDHVQVRTTNGYTITASDVVEATCIPIQKLSIVAELEYMRTYCIAIRVPKDYIEDCLIYDQGDPYKYIRFTNCDNNDDYLVIGGCDHKVGQDQVEGRFQELETWVRDRFTRAGCVDYKWSGQIFEPVDYMAFIGKNQGMNHSYVVTGDSGNGLTHGILAGKLIADEIEGRENKWASLYNPKRLTSIAKSAAAMLEHDLQINTQYKRYLQTDIKDIEDLAVGSGGVLNKADTAAPAAVYKDDEGQVHRFSAICPHMKAVLSWNSAEKSWDCPVHGSRFSCDGVCVQGPAKSNLKPLDDFSQSKQQEQEAL</sequence>
<keyword evidence="2" id="KW-1185">Reference proteome</keyword>
<evidence type="ECO:0000313" key="1">
    <source>
        <dbReference type="EMBL" id="KAK1149699.1"/>
    </source>
</evidence>
<dbReference type="Proteomes" id="UP001177260">
    <property type="component" value="Unassembled WGS sequence"/>
</dbReference>